<accession>A0ABR2NSM8</accession>
<protein>
    <submittedName>
        <fullName evidence="1">Uncharacterized protein</fullName>
    </submittedName>
</protein>
<gene>
    <name evidence="1" type="ORF">V6N11_009370</name>
</gene>
<organism evidence="1 2">
    <name type="scientific">Hibiscus sabdariffa</name>
    <name type="common">roselle</name>
    <dbReference type="NCBI Taxonomy" id="183260"/>
    <lineage>
        <taxon>Eukaryota</taxon>
        <taxon>Viridiplantae</taxon>
        <taxon>Streptophyta</taxon>
        <taxon>Embryophyta</taxon>
        <taxon>Tracheophyta</taxon>
        <taxon>Spermatophyta</taxon>
        <taxon>Magnoliopsida</taxon>
        <taxon>eudicotyledons</taxon>
        <taxon>Gunneridae</taxon>
        <taxon>Pentapetalae</taxon>
        <taxon>rosids</taxon>
        <taxon>malvids</taxon>
        <taxon>Malvales</taxon>
        <taxon>Malvaceae</taxon>
        <taxon>Malvoideae</taxon>
        <taxon>Hibiscus</taxon>
    </lineage>
</organism>
<dbReference type="EMBL" id="JBBPBN010000103">
    <property type="protein sequence ID" value="KAK8979159.1"/>
    <property type="molecule type" value="Genomic_DNA"/>
</dbReference>
<evidence type="ECO:0000313" key="2">
    <source>
        <dbReference type="Proteomes" id="UP001396334"/>
    </source>
</evidence>
<proteinExistence type="predicted"/>
<keyword evidence="2" id="KW-1185">Reference proteome</keyword>
<dbReference type="Proteomes" id="UP001396334">
    <property type="component" value="Unassembled WGS sequence"/>
</dbReference>
<evidence type="ECO:0000313" key="1">
    <source>
        <dbReference type="EMBL" id="KAK8979159.1"/>
    </source>
</evidence>
<sequence>MCKPPPSVSLFPSSKLGLFTQKKPTRPSFPLNSAEFPIENSWRVCDYCKYRKPSTSEESWHRCSLLD</sequence>
<comment type="caution">
    <text evidence="1">The sequence shown here is derived from an EMBL/GenBank/DDBJ whole genome shotgun (WGS) entry which is preliminary data.</text>
</comment>
<name>A0ABR2NSM8_9ROSI</name>
<reference evidence="1 2" key="1">
    <citation type="journal article" date="2024" name="G3 (Bethesda)">
        <title>Genome assembly of Hibiscus sabdariffa L. provides insights into metabolisms of medicinal natural products.</title>
        <authorList>
            <person name="Kim T."/>
        </authorList>
    </citation>
    <scope>NUCLEOTIDE SEQUENCE [LARGE SCALE GENOMIC DNA]</scope>
    <source>
        <strain evidence="1">TK-2024</strain>
        <tissue evidence="1">Old leaves</tissue>
    </source>
</reference>